<evidence type="ECO:0000313" key="12">
    <source>
        <dbReference type="EMBL" id="MVF48994.1"/>
    </source>
</evidence>
<evidence type="ECO:0000256" key="4">
    <source>
        <dbReference type="ARBA" id="ARBA00012572"/>
    </source>
</evidence>
<dbReference type="FunFam" id="3.20.20.70:FF:000075">
    <property type="entry name" value="Tryptophan biosynthesis protein TRP1"/>
    <property type="match status" value="1"/>
</dbReference>
<proteinExistence type="inferred from homology"/>
<dbReference type="CDD" id="cd00405">
    <property type="entry name" value="PRAI"/>
    <property type="match status" value="1"/>
</dbReference>
<gene>
    <name evidence="10" type="primary">trpF</name>
    <name evidence="12" type="ORF">F9Z43_06525</name>
</gene>
<evidence type="ECO:0000256" key="2">
    <source>
        <dbReference type="ARBA" id="ARBA00004664"/>
    </source>
</evidence>
<evidence type="ECO:0000259" key="11">
    <source>
        <dbReference type="Pfam" id="PF00697"/>
    </source>
</evidence>
<reference evidence="12 13" key="1">
    <citation type="submission" date="2019-10" db="EMBL/GenBank/DDBJ databases">
        <title>XDR Pseudomonas monteilii producing IMP-16 from LCR.</title>
        <authorList>
            <person name="Ballaben A."/>
            <person name="Doi Y."/>
        </authorList>
    </citation>
    <scope>NUCLEOTIDE SEQUENCE [LARGE SCALE GENOMIC DNA]</scope>
    <source>
        <strain evidence="12 13">597/14</strain>
    </source>
</reference>
<dbReference type="NCBIfam" id="NF002299">
    <property type="entry name" value="PRK01222.1-6"/>
    <property type="match status" value="1"/>
</dbReference>
<dbReference type="InterPro" id="IPR044643">
    <property type="entry name" value="TrpF_fam"/>
</dbReference>
<dbReference type="HAMAP" id="MF_00135">
    <property type="entry name" value="PRAI"/>
    <property type="match status" value="1"/>
</dbReference>
<dbReference type="PANTHER" id="PTHR42894:SF1">
    <property type="entry name" value="N-(5'-PHOSPHORIBOSYL)ANTHRANILATE ISOMERASE"/>
    <property type="match status" value="1"/>
</dbReference>
<comment type="pathway">
    <text evidence="2 10">Amino-acid biosynthesis; L-tryptophan biosynthesis; L-tryptophan from chorismate: step 3/5.</text>
</comment>
<evidence type="ECO:0000256" key="7">
    <source>
        <dbReference type="ARBA" id="ARBA00022822"/>
    </source>
</evidence>
<keyword evidence="8 10" id="KW-0057">Aromatic amino acid biosynthesis</keyword>
<comment type="caution">
    <text evidence="12">The sequence shown here is derived from an EMBL/GenBank/DDBJ whole genome shotgun (WGS) entry which is preliminary data.</text>
</comment>
<protein>
    <recommendedName>
        <fullName evidence="5 10">N-(5'-phosphoribosyl)anthranilate isomerase</fullName>
        <shortName evidence="10">PRAI</shortName>
        <ecNumber evidence="4 10">5.3.1.24</ecNumber>
    </recommendedName>
</protein>
<organism evidence="12 13">
    <name type="scientific">Pseudomonas monteilii</name>
    <dbReference type="NCBI Taxonomy" id="76759"/>
    <lineage>
        <taxon>Bacteria</taxon>
        <taxon>Pseudomonadati</taxon>
        <taxon>Pseudomonadota</taxon>
        <taxon>Gammaproteobacteria</taxon>
        <taxon>Pseudomonadales</taxon>
        <taxon>Pseudomonadaceae</taxon>
        <taxon>Pseudomonas</taxon>
    </lineage>
</organism>
<evidence type="ECO:0000256" key="5">
    <source>
        <dbReference type="ARBA" id="ARBA00022272"/>
    </source>
</evidence>
<name>A0A6G6UVY6_9PSED</name>
<dbReference type="EC" id="5.3.1.24" evidence="4 10"/>
<comment type="catalytic activity">
    <reaction evidence="1 10">
        <text>N-(5-phospho-beta-D-ribosyl)anthranilate = 1-(2-carboxyphenylamino)-1-deoxy-D-ribulose 5-phosphate</text>
        <dbReference type="Rhea" id="RHEA:21540"/>
        <dbReference type="ChEBI" id="CHEBI:18277"/>
        <dbReference type="ChEBI" id="CHEBI:58613"/>
        <dbReference type="EC" id="5.3.1.24"/>
    </reaction>
</comment>
<dbReference type="InterPro" id="IPR011060">
    <property type="entry name" value="RibuloseP-bd_barrel"/>
</dbReference>
<dbReference type="InterPro" id="IPR013785">
    <property type="entry name" value="Aldolase_TIM"/>
</dbReference>
<evidence type="ECO:0000256" key="3">
    <source>
        <dbReference type="ARBA" id="ARBA00007571"/>
    </source>
</evidence>
<keyword evidence="6 10" id="KW-0028">Amino-acid biosynthesis</keyword>
<dbReference type="GO" id="GO:0000162">
    <property type="term" value="P:L-tryptophan biosynthetic process"/>
    <property type="evidence" value="ECO:0007669"/>
    <property type="project" value="UniProtKB-UniRule"/>
</dbReference>
<evidence type="ECO:0000256" key="8">
    <source>
        <dbReference type="ARBA" id="ARBA00023141"/>
    </source>
</evidence>
<dbReference type="EMBL" id="WEIK01000004">
    <property type="protein sequence ID" value="MVF48994.1"/>
    <property type="molecule type" value="Genomic_DNA"/>
</dbReference>
<evidence type="ECO:0000256" key="9">
    <source>
        <dbReference type="ARBA" id="ARBA00023235"/>
    </source>
</evidence>
<feature type="domain" description="N-(5'phosphoribosyl) anthranilate isomerase (PRAI)" evidence="11">
    <location>
        <begin position="7"/>
        <end position="201"/>
    </location>
</feature>
<evidence type="ECO:0000256" key="6">
    <source>
        <dbReference type="ARBA" id="ARBA00022605"/>
    </source>
</evidence>
<dbReference type="Gene3D" id="3.20.20.70">
    <property type="entry name" value="Aldolase class I"/>
    <property type="match status" value="1"/>
</dbReference>
<dbReference type="SUPFAM" id="SSF51366">
    <property type="entry name" value="Ribulose-phoshate binding barrel"/>
    <property type="match status" value="1"/>
</dbReference>
<dbReference type="GO" id="GO:0004640">
    <property type="term" value="F:phosphoribosylanthranilate isomerase activity"/>
    <property type="evidence" value="ECO:0007669"/>
    <property type="project" value="UniProtKB-UniRule"/>
</dbReference>
<dbReference type="UniPathway" id="UPA00035">
    <property type="reaction ID" value="UER00042"/>
</dbReference>
<dbReference type="PANTHER" id="PTHR42894">
    <property type="entry name" value="N-(5'-PHOSPHORIBOSYL)ANTHRANILATE ISOMERASE"/>
    <property type="match status" value="1"/>
</dbReference>
<evidence type="ECO:0000256" key="10">
    <source>
        <dbReference type="HAMAP-Rule" id="MF_00135"/>
    </source>
</evidence>
<accession>A0A6G6UVY6</accession>
<dbReference type="Pfam" id="PF00697">
    <property type="entry name" value="PRAI"/>
    <property type="match status" value="1"/>
</dbReference>
<comment type="similarity">
    <text evidence="3 10">Belongs to the TrpF family.</text>
</comment>
<sequence length="206" mass="21963">MSNVRSKICGITRIEDALAAAEAGADAIGFVFYAKSPRAVDVRQARAIIAELPPFVTTVGLFVNASRCELNEILEVVPLDLLQFHGDETPQDCEGYHRPWIKALRVRPGDDLEAACQQYAGARGILLDTYVAGVPGGTGEAFDWSLVPERLSKPIILAGGLSADNVGQAIAQVRPYAVDVSGGVEQAKGIKDAAKIEAFMRAVKQA</sequence>
<dbReference type="Proteomes" id="UP000440965">
    <property type="component" value="Unassembled WGS sequence"/>
</dbReference>
<dbReference type="RefSeq" id="WP_060498782.1">
    <property type="nucleotide sequence ID" value="NZ_CP014062.1"/>
</dbReference>
<dbReference type="InterPro" id="IPR001240">
    <property type="entry name" value="PRAI_dom"/>
</dbReference>
<keyword evidence="9 10" id="KW-0413">Isomerase</keyword>
<evidence type="ECO:0000256" key="1">
    <source>
        <dbReference type="ARBA" id="ARBA00001164"/>
    </source>
</evidence>
<dbReference type="AlphaFoldDB" id="A0A6G6UVY6"/>
<keyword evidence="7 10" id="KW-0822">Tryptophan biosynthesis</keyword>
<evidence type="ECO:0000313" key="13">
    <source>
        <dbReference type="Proteomes" id="UP000440965"/>
    </source>
</evidence>
<dbReference type="NCBIfam" id="NF002298">
    <property type="entry name" value="PRK01222.1-4"/>
    <property type="match status" value="1"/>
</dbReference>